<dbReference type="Gene3D" id="1.25.40.10">
    <property type="entry name" value="Tetratricopeptide repeat domain"/>
    <property type="match status" value="1"/>
</dbReference>
<protein>
    <submittedName>
        <fullName evidence="2">Uncharacterized protein</fullName>
    </submittedName>
</protein>
<dbReference type="eggNOG" id="KOG2002">
    <property type="taxonomic scope" value="Eukaryota"/>
</dbReference>
<evidence type="ECO:0000313" key="2">
    <source>
        <dbReference type="EMBL" id="ERN07580.1"/>
    </source>
</evidence>
<dbReference type="SUPFAM" id="SSF48452">
    <property type="entry name" value="TPR-like"/>
    <property type="match status" value="1"/>
</dbReference>
<accession>W1PKD6</accession>
<proteinExistence type="predicted"/>
<name>W1PKD6_AMBTC</name>
<gene>
    <name evidence="2" type="ORF">AMTR_s00157p00036250</name>
</gene>
<dbReference type="InterPro" id="IPR011990">
    <property type="entry name" value="TPR-like_helical_dom_sf"/>
</dbReference>
<dbReference type="Proteomes" id="UP000017836">
    <property type="component" value="Unassembled WGS sequence"/>
</dbReference>
<reference evidence="3" key="1">
    <citation type="journal article" date="2013" name="Science">
        <title>The Amborella genome and the evolution of flowering plants.</title>
        <authorList>
            <consortium name="Amborella Genome Project"/>
        </authorList>
    </citation>
    <scope>NUCLEOTIDE SEQUENCE [LARGE SCALE GENOMIC DNA]</scope>
</reference>
<dbReference type="InterPro" id="IPR019734">
    <property type="entry name" value="TPR_rpt"/>
</dbReference>
<dbReference type="PROSITE" id="PS50005">
    <property type="entry name" value="TPR"/>
    <property type="match status" value="1"/>
</dbReference>
<dbReference type="Gramene" id="ERN07580">
    <property type="protein sequence ID" value="ERN07580"/>
    <property type="gene ID" value="AMTR_s00157p00036250"/>
</dbReference>
<evidence type="ECO:0000313" key="3">
    <source>
        <dbReference type="Proteomes" id="UP000017836"/>
    </source>
</evidence>
<keyword evidence="3" id="KW-1185">Reference proteome</keyword>
<feature type="repeat" description="TPR" evidence="1">
    <location>
        <begin position="8"/>
        <end position="41"/>
    </location>
</feature>
<dbReference type="AlphaFoldDB" id="W1PKD6"/>
<organism evidence="2 3">
    <name type="scientific">Amborella trichopoda</name>
    <dbReference type="NCBI Taxonomy" id="13333"/>
    <lineage>
        <taxon>Eukaryota</taxon>
        <taxon>Viridiplantae</taxon>
        <taxon>Streptophyta</taxon>
        <taxon>Embryophyta</taxon>
        <taxon>Tracheophyta</taxon>
        <taxon>Spermatophyta</taxon>
        <taxon>Magnoliopsida</taxon>
        <taxon>Amborellales</taxon>
        <taxon>Amborellaceae</taxon>
        <taxon>Amborella</taxon>
    </lineage>
</organism>
<dbReference type="HOGENOM" id="CLU_1436254_0_0_1"/>
<dbReference type="STRING" id="13333.W1PKD6"/>
<dbReference type="EMBL" id="KI393724">
    <property type="protein sequence ID" value="ERN07580.1"/>
    <property type="molecule type" value="Genomic_DNA"/>
</dbReference>
<evidence type="ECO:0000256" key="1">
    <source>
        <dbReference type="PROSITE-ProRule" id="PRU00339"/>
    </source>
</evidence>
<sequence length="189" mass="21284">MLLISSFLCTGKAVGLIHAQLGQKEKALDIFRKATRIDSRDAQAFFELGELLVSSDTGAALDALKTVEFHLTEAIVEIIVFVENPFLVAAYMMISKASFVSKFLQRSFLCEGIWGFDGYIRGEVYKAMVAMKLKFLKEFGALIGISVSFGTCVWSQWVCEVVGFEEWRGGLGMDRAWFSEEWEVWGYNE</sequence>
<keyword evidence="1" id="KW-0802">TPR repeat</keyword>